<comment type="similarity">
    <text evidence="1">Belongs to the UPF0065 (bug) family.</text>
</comment>
<dbReference type="InterPro" id="IPR005064">
    <property type="entry name" value="BUG"/>
</dbReference>
<name>A0A261SMH3_9BORD</name>
<dbReference type="OrthoDB" id="8679134at2"/>
<gene>
    <name evidence="2" type="ORF">CAL29_07445</name>
</gene>
<dbReference type="InterPro" id="IPR006311">
    <property type="entry name" value="TAT_signal"/>
</dbReference>
<dbReference type="PANTHER" id="PTHR42928">
    <property type="entry name" value="TRICARBOXYLATE-BINDING PROTEIN"/>
    <property type="match status" value="1"/>
</dbReference>
<evidence type="ECO:0000313" key="3">
    <source>
        <dbReference type="Proteomes" id="UP000216020"/>
    </source>
</evidence>
<dbReference type="PIRSF" id="PIRSF017082">
    <property type="entry name" value="YflP"/>
    <property type="match status" value="1"/>
</dbReference>
<organism evidence="2 3">
    <name type="scientific">Bordetella genomosp. 10</name>
    <dbReference type="NCBI Taxonomy" id="1416804"/>
    <lineage>
        <taxon>Bacteria</taxon>
        <taxon>Pseudomonadati</taxon>
        <taxon>Pseudomonadota</taxon>
        <taxon>Betaproteobacteria</taxon>
        <taxon>Burkholderiales</taxon>
        <taxon>Alcaligenaceae</taxon>
        <taxon>Bordetella</taxon>
    </lineage>
</organism>
<dbReference type="CDD" id="cd13578">
    <property type="entry name" value="PBP2_Bug27"/>
    <property type="match status" value="1"/>
</dbReference>
<dbReference type="Gene3D" id="3.40.190.10">
    <property type="entry name" value="Periplasmic binding protein-like II"/>
    <property type="match status" value="1"/>
</dbReference>
<evidence type="ECO:0000256" key="1">
    <source>
        <dbReference type="ARBA" id="ARBA00006987"/>
    </source>
</evidence>
<dbReference type="AlphaFoldDB" id="A0A261SMH3"/>
<dbReference type="Gene3D" id="3.40.190.150">
    <property type="entry name" value="Bordetella uptake gene, domain 1"/>
    <property type="match status" value="1"/>
</dbReference>
<dbReference type="Pfam" id="PF03401">
    <property type="entry name" value="TctC"/>
    <property type="match status" value="1"/>
</dbReference>
<evidence type="ECO:0008006" key="4">
    <source>
        <dbReference type="Google" id="ProtNLM"/>
    </source>
</evidence>
<dbReference type="InterPro" id="IPR042100">
    <property type="entry name" value="Bug_dom1"/>
</dbReference>
<dbReference type="PROSITE" id="PS51318">
    <property type="entry name" value="TAT"/>
    <property type="match status" value="1"/>
</dbReference>
<sequence>MRSVASRRGRRSQGGDIMDRRSFIALSAATAACTAWPGLARAQRDDAFPSRSLRLIVPLAPGGGTDAVSRLVAIEMGHVLGQAVVVENQSGGSGTIGMMTVVRAAPDGYTLLTGTPSLSIDPSLRHDMKFDPLKDLQPVSLFSKVPYVLVSSSHLGALTVAQLLAKAKAAPGALTFGSPGVGSGGHLAGELFQLMAGVKLTHISYKGSGPAMNDLRGGRIDLLFGTTPAVVQFIHAGALHAIGVSSLTRTRILPEVPAISESGVPGYSTYSWYGAWAPARVPRDVIDKLNAAVRAALDSPKVRQAIEADGGEPAATTPEAAGRFLQAEIAKWREVIAKAGIKAE</sequence>
<dbReference type="Proteomes" id="UP000216020">
    <property type="component" value="Unassembled WGS sequence"/>
</dbReference>
<dbReference type="SUPFAM" id="SSF53850">
    <property type="entry name" value="Periplasmic binding protein-like II"/>
    <property type="match status" value="1"/>
</dbReference>
<dbReference type="PROSITE" id="PS51257">
    <property type="entry name" value="PROKAR_LIPOPROTEIN"/>
    <property type="match status" value="1"/>
</dbReference>
<accession>A0A261SMH3</accession>
<proteinExistence type="inferred from homology"/>
<dbReference type="EMBL" id="NEVM01000001">
    <property type="protein sequence ID" value="OZI38162.1"/>
    <property type="molecule type" value="Genomic_DNA"/>
</dbReference>
<protein>
    <recommendedName>
        <fullName evidence="4">Tripartite tricarboxylate transporter substrate binding protein</fullName>
    </recommendedName>
</protein>
<keyword evidence="3" id="KW-1185">Reference proteome</keyword>
<reference evidence="3" key="1">
    <citation type="submission" date="2017-05" db="EMBL/GenBank/DDBJ databases">
        <title>Complete and WGS of Bordetella genogroups.</title>
        <authorList>
            <person name="Spilker T."/>
            <person name="Lipuma J."/>
        </authorList>
    </citation>
    <scope>NUCLEOTIDE SEQUENCE [LARGE SCALE GENOMIC DNA]</scope>
    <source>
        <strain evidence="3">AU16122</strain>
    </source>
</reference>
<dbReference type="PANTHER" id="PTHR42928:SF5">
    <property type="entry name" value="BLR1237 PROTEIN"/>
    <property type="match status" value="1"/>
</dbReference>
<evidence type="ECO:0000313" key="2">
    <source>
        <dbReference type="EMBL" id="OZI38162.1"/>
    </source>
</evidence>
<comment type="caution">
    <text evidence="2">The sequence shown here is derived from an EMBL/GenBank/DDBJ whole genome shotgun (WGS) entry which is preliminary data.</text>
</comment>